<dbReference type="AlphaFoldDB" id="A0A0U4W9I5"/>
<name>A0A0U4W9I5_9PSED</name>
<keyword evidence="2" id="KW-0472">Membrane</keyword>
<dbReference type="InterPro" id="IPR001173">
    <property type="entry name" value="Glyco_trans_2-like"/>
</dbReference>
<dbReference type="GO" id="GO:0016757">
    <property type="term" value="F:glycosyltransferase activity"/>
    <property type="evidence" value="ECO:0007669"/>
    <property type="project" value="UniProtKB-KW"/>
</dbReference>
<dbReference type="Proteomes" id="UP000064137">
    <property type="component" value="Chromosome"/>
</dbReference>
<dbReference type="PANTHER" id="PTHR43179:SF12">
    <property type="entry name" value="GALACTOFURANOSYLTRANSFERASE GLFT2"/>
    <property type="match status" value="1"/>
</dbReference>
<comment type="similarity">
    <text evidence="1">Belongs to the glycosyltransferase 2 family.</text>
</comment>
<reference evidence="6 7" key="1">
    <citation type="submission" date="2016-01" db="EMBL/GenBank/DDBJ databases">
        <title>Annotation of Pseudomonas oryzihabitans USDA-ARS-USMARC-56511.</title>
        <authorList>
            <person name="Harhay G.P."/>
            <person name="Harhay D.M."/>
            <person name="Smith T.P.L."/>
            <person name="Bono J.L."/>
            <person name="Heaton M.P."/>
            <person name="Clawson M.L."/>
            <person name="Chitko-Mckown C.G."/>
            <person name="Capik S.F."/>
            <person name="DeDonder K.D."/>
            <person name="Apley M.D."/>
            <person name="Lubbers B.V."/>
            <person name="White B.J."/>
            <person name="Larson R.L."/>
        </authorList>
    </citation>
    <scope>NUCLEOTIDE SEQUENCE [LARGE SCALE GENOMIC DNA]</scope>
    <source>
        <strain evidence="6 7">USDA-ARS-USMARC-56511</strain>
    </source>
</reference>
<dbReference type="PANTHER" id="PTHR43179">
    <property type="entry name" value="RHAMNOSYLTRANSFERASE WBBL"/>
    <property type="match status" value="1"/>
</dbReference>
<keyword evidence="4 6" id="KW-0808">Transferase</keyword>
<sequence length="291" mass="32307">MNVVMVLNYKAPNETISCVESILKHCPSIDHVVVVDNDSQDVSIDVLQRWQADHGLSQVTVLASPRNDGYAGGNNYGMRWALDNLPVKHFWVVNNDAYVKDDAFAPLLAELQRAPRTIVGSVILSSQTGRLECYGGGILYPLLGKSKLLGKDIAVSDISTLDREPDYIMGCSMAFCASLLTEIGFMDEAYFMYSEEVDWQHQAKRKGVVLKVSRTSHLFHYGSMSSGGRSAFYHYFRNRAATRFNRKFHGTSYALVSAVLLSGITVLKEFKHPKLAWSGVKGAFKGATMHV</sequence>
<evidence type="ECO:0000256" key="1">
    <source>
        <dbReference type="ARBA" id="ARBA00006739"/>
    </source>
</evidence>
<dbReference type="EMBL" id="CP013987">
    <property type="protein sequence ID" value="ALZ86550.1"/>
    <property type="molecule type" value="Genomic_DNA"/>
</dbReference>
<dbReference type="RefSeq" id="WP_059316600.1">
    <property type="nucleotide sequence ID" value="NZ_CP013987.1"/>
</dbReference>
<protein>
    <submittedName>
        <fullName evidence="6">Glycosyltransferase</fullName>
    </submittedName>
</protein>
<dbReference type="OrthoDB" id="9771846at2"/>
<evidence type="ECO:0000259" key="5">
    <source>
        <dbReference type="Pfam" id="PF00535"/>
    </source>
</evidence>
<gene>
    <name evidence="6" type="ORF">APT59_20915</name>
</gene>
<organism evidence="6 7">
    <name type="scientific">Pseudomonas oryzihabitans</name>
    <dbReference type="NCBI Taxonomy" id="47885"/>
    <lineage>
        <taxon>Bacteria</taxon>
        <taxon>Pseudomonadati</taxon>
        <taxon>Pseudomonadota</taxon>
        <taxon>Gammaproteobacteria</taxon>
        <taxon>Pseudomonadales</taxon>
        <taxon>Pseudomonadaceae</taxon>
        <taxon>Pseudomonas</taxon>
    </lineage>
</organism>
<feature type="domain" description="Glycosyltransferase 2-like" evidence="5">
    <location>
        <begin position="4"/>
        <end position="134"/>
    </location>
</feature>
<keyword evidence="2" id="KW-0997">Cell inner membrane</keyword>
<keyword evidence="3" id="KW-0328">Glycosyltransferase</keyword>
<dbReference type="Gene3D" id="3.90.550.10">
    <property type="entry name" value="Spore Coat Polysaccharide Biosynthesis Protein SpsA, Chain A"/>
    <property type="match status" value="1"/>
</dbReference>
<dbReference type="Pfam" id="PF00535">
    <property type="entry name" value="Glycos_transf_2"/>
    <property type="match status" value="1"/>
</dbReference>
<evidence type="ECO:0000256" key="4">
    <source>
        <dbReference type="ARBA" id="ARBA00022679"/>
    </source>
</evidence>
<evidence type="ECO:0000256" key="2">
    <source>
        <dbReference type="ARBA" id="ARBA00022519"/>
    </source>
</evidence>
<accession>A0A0U4W9I5</accession>
<dbReference type="SUPFAM" id="SSF53448">
    <property type="entry name" value="Nucleotide-diphospho-sugar transferases"/>
    <property type="match status" value="1"/>
</dbReference>
<evidence type="ECO:0000313" key="7">
    <source>
        <dbReference type="Proteomes" id="UP000064137"/>
    </source>
</evidence>
<proteinExistence type="inferred from homology"/>
<evidence type="ECO:0000313" key="6">
    <source>
        <dbReference type="EMBL" id="ALZ86550.1"/>
    </source>
</evidence>
<dbReference type="InterPro" id="IPR029044">
    <property type="entry name" value="Nucleotide-diphossugar_trans"/>
</dbReference>
<keyword evidence="2" id="KW-1003">Cell membrane</keyword>
<dbReference type="KEGG" id="por:APT59_20915"/>
<evidence type="ECO:0000256" key="3">
    <source>
        <dbReference type="ARBA" id="ARBA00022676"/>
    </source>
</evidence>